<evidence type="ECO:0000313" key="2">
    <source>
        <dbReference type="Proteomes" id="UP000287615"/>
    </source>
</evidence>
<protein>
    <submittedName>
        <fullName evidence="1">Uncharacterized protein</fullName>
    </submittedName>
</protein>
<reference evidence="1 2" key="1">
    <citation type="submission" date="2017-01" db="EMBL/GenBank/DDBJ databases">
        <title>The cable genome- insights into the physiology and evolution of filamentous bacteria capable of sulfide oxidation via long distance electron transfer.</title>
        <authorList>
            <person name="Schreiber L."/>
            <person name="Bjerg J.T."/>
            <person name="Boggild A."/>
            <person name="Van De Vossenberg J."/>
            <person name="Meysman F."/>
            <person name="Nielsen L.P."/>
            <person name="Schramm A."/>
            <person name="Kjeldsen K.U."/>
        </authorList>
    </citation>
    <scope>NUCLEOTIDE SEQUENCE [LARGE SCALE GENOMIC DNA]</scope>
    <source>
        <strain evidence="1">A3</strain>
    </source>
</reference>
<dbReference type="Proteomes" id="UP000287615">
    <property type="component" value="Unassembled WGS sequence"/>
</dbReference>
<dbReference type="AlphaFoldDB" id="A0A3S3UEY6"/>
<evidence type="ECO:0000313" key="1">
    <source>
        <dbReference type="EMBL" id="RWX50597.1"/>
    </source>
</evidence>
<gene>
    <name evidence="1" type="ORF">VU00_10516</name>
</gene>
<comment type="caution">
    <text evidence="1">The sequence shown here is derived from an EMBL/GenBank/DDBJ whole genome shotgun (WGS) entry which is preliminary data.</text>
</comment>
<accession>A0A3S3UEY6</accession>
<dbReference type="EMBL" id="MTKR01000051">
    <property type="protein sequence ID" value="RWX50597.1"/>
    <property type="molecule type" value="Genomic_DNA"/>
</dbReference>
<name>A0A3S3UEY6_9BACT</name>
<proteinExistence type="predicted"/>
<organism evidence="1 2">
    <name type="scientific">Candidatus Electrothrix marina</name>
    <dbReference type="NCBI Taxonomy" id="1859130"/>
    <lineage>
        <taxon>Bacteria</taxon>
        <taxon>Pseudomonadati</taxon>
        <taxon>Thermodesulfobacteriota</taxon>
        <taxon>Desulfobulbia</taxon>
        <taxon>Desulfobulbales</taxon>
        <taxon>Desulfobulbaceae</taxon>
        <taxon>Candidatus Electrothrix</taxon>
    </lineage>
</organism>
<sequence length="42" mass="4606">MAQSNRICFFHCVSCGKFYESEMRPSFSTKGAVQSAAAFPSP</sequence>
<feature type="non-terminal residue" evidence="1">
    <location>
        <position position="42"/>
    </location>
</feature>